<dbReference type="Proteomes" id="UP001562178">
    <property type="component" value="Unassembled WGS sequence"/>
</dbReference>
<reference evidence="1 2" key="1">
    <citation type="journal article" date="2016" name="Int. J. Syst. Evol. Microbiol.">
        <title>Description of Comamonas sediminis sp. nov., isolated from lagoon sediments.</title>
        <authorList>
            <person name="Subhash Y."/>
            <person name="Bang J.J."/>
            <person name="You T.H."/>
            <person name="Lee S.S."/>
        </authorList>
    </citation>
    <scope>NUCLEOTIDE SEQUENCE [LARGE SCALE GENOMIC DNA]</scope>
    <source>
        <strain evidence="1 2">JCM 31169</strain>
    </source>
</reference>
<proteinExistence type="predicted"/>
<keyword evidence="2" id="KW-1185">Reference proteome</keyword>
<organism evidence="1 2">
    <name type="scientific">Comamonas sediminis</name>
    <dbReference type="NCBI Taxonomy" id="1783360"/>
    <lineage>
        <taxon>Bacteria</taxon>
        <taxon>Pseudomonadati</taxon>
        <taxon>Pseudomonadota</taxon>
        <taxon>Betaproteobacteria</taxon>
        <taxon>Burkholderiales</taxon>
        <taxon>Comamonadaceae</taxon>
        <taxon>Comamonas</taxon>
    </lineage>
</organism>
<gene>
    <name evidence="1" type="ORF">AB7A72_22600</name>
</gene>
<protein>
    <recommendedName>
        <fullName evidence="3">Antitoxin Xre/MbcA/ParS-like toxin-binding domain-containing protein</fullName>
    </recommendedName>
</protein>
<accession>A0ABV4B8S4</accession>
<evidence type="ECO:0000313" key="1">
    <source>
        <dbReference type="EMBL" id="MEY2253825.1"/>
    </source>
</evidence>
<comment type="caution">
    <text evidence="1">The sequence shown here is derived from an EMBL/GenBank/DDBJ whole genome shotgun (WGS) entry which is preliminary data.</text>
</comment>
<evidence type="ECO:0008006" key="3">
    <source>
        <dbReference type="Google" id="ProtNLM"/>
    </source>
</evidence>
<sequence length="75" mass="8756">MCTRSVLARFKNAHSEALIFTRDAIRDTAQALPKSFAFHAWYEYVRMGTTPVLHMSHDPEILALRVKLLHRQFWG</sequence>
<name>A0ABV4B8S4_9BURK</name>
<dbReference type="RefSeq" id="WP_239808807.1">
    <property type="nucleotide sequence ID" value="NZ_JBGBDC010000012.1"/>
</dbReference>
<dbReference type="EMBL" id="JBGBDC010000012">
    <property type="protein sequence ID" value="MEY2253825.1"/>
    <property type="molecule type" value="Genomic_DNA"/>
</dbReference>
<evidence type="ECO:0000313" key="2">
    <source>
        <dbReference type="Proteomes" id="UP001562178"/>
    </source>
</evidence>